<protein>
    <submittedName>
        <fullName evidence="1">Amidophosphoribosyltransferase</fullName>
    </submittedName>
</protein>
<dbReference type="EMBL" id="CP011859">
    <property type="protein sequence ID" value="AQY21034.1"/>
    <property type="molecule type" value="Genomic_DNA"/>
</dbReference>
<dbReference type="AlphaFoldDB" id="A0A1S7DPL5"/>
<keyword evidence="1" id="KW-0808">Transferase</keyword>
<dbReference type="GO" id="GO:0016757">
    <property type="term" value="F:glycosyltransferase activity"/>
    <property type="evidence" value="ECO:0007669"/>
    <property type="project" value="UniProtKB-KW"/>
</dbReference>
<name>A0A1S7DPL5_RIEAN</name>
<gene>
    <name evidence="1" type="ORF">AB406_0069</name>
</gene>
<proteinExistence type="predicted"/>
<dbReference type="CDD" id="cd06223">
    <property type="entry name" value="PRTases_typeI"/>
    <property type="match status" value="1"/>
</dbReference>
<evidence type="ECO:0000313" key="1">
    <source>
        <dbReference type="EMBL" id="AQY21034.1"/>
    </source>
</evidence>
<sequence length="212" mass="23615">MWKFTITPTKDHKGNYYLKREVQAYFHSKYSSGAGQWQVKGSIENIICTLKNDITPYAEIVLQNVCGQLENILKTDLPQVLKLSGKNSLVVCVVPRAKVNYNPNQLYFKKTISKVASQLPGFIDGSEYIKRVKDTKTTHRARSGHGGNGDMPYPSITLDTCNFSLNVKGKDILLIDDLYTNSVNIDEDAIQALFDKGANSVIFYSIGAKLGV</sequence>
<keyword evidence="1" id="KW-0328">Glycosyltransferase</keyword>
<dbReference type="InterPro" id="IPR000836">
    <property type="entry name" value="PRTase_dom"/>
</dbReference>
<reference evidence="1 2" key="1">
    <citation type="submission" date="2015-06" db="EMBL/GenBank/DDBJ databases">
        <title>R. anatipestifer strain HXb2 is the most virulent strain so far, and the genome sequence would help us uncover the pathogenesis.</title>
        <authorList>
            <person name="Hu Q."/>
            <person name="Qi J."/>
            <person name="Bo H."/>
            <person name="Liu G."/>
            <person name="Tao M."/>
            <person name="Ding Y."/>
            <person name="Xue Y."/>
        </authorList>
    </citation>
    <scope>NUCLEOTIDE SEQUENCE [LARGE SCALE GENOMIC DNA]</scope>
    <source>
        <strain evidence="1 2">HXb2</strain>
    </source>
</reference>
<accession>A0A1S7DPL5</accession>
<evidence type="ECO:0000313" key="2">
    <source>
        <dbReference type="Proteomes" id="UP000189883"/>
    </source>
</evidence>
<organism evidence="1 2">
    <name type="scientific">Riemerella anatipestifer</name>
    <name type="common">Moraxella anatipestifer</name>
    <dbReference type="NCBI Taxonomy" id="34085"/>
    <lineage>
        <taxon>Bacteria</taxon>
        <taxon>Pseudomonadati</taxon>
        <taxon>Bacteroidota</taxon>
        <taxon>Flavobacteriia</taxon>
        <taxon>Flavobacteriales</taxon>
        <taxon>Weeksellaceae</taxon>
        <taxon>Riemerella</taxon>
    </lineage>
</organism>
<dbReference type="Proteomes" id="UP000189883">
    <property type="component" value="Chromosome"/>
</dbReference>
<dbReference type="RefSeq" id="WP_079206259.1">
    <property type="nucleotide sequence ID" value="NZ_CP011859.1"/>
</dbReference>